<dbReference type="PROSITE" id="PS50043">
    <property type="entry name" value="HTH_LUXR_2"/>
    <property type="match status" value="1"/>
</dbReference>
<dbReference type="CDD" id="cd17535">
    <property type="entry name" value="REC_NarL-like"/>
    <property type="match status" value="1"/>
</dbReference>
<dbReference type="EMBL" id="SNZP01000001">
    <property type="protein sequence ID" value="TDR82784.1"/>
    <property type="molecule type" value="Genomic_DNA"/>
</dbReference>
<dbReference type="InterPro" id="IPR016032">
    <property type="entry name" value="Sig_transdc_resp-reg_C-effctor"/>
</dbReference>
<evidence type="ECO:0000259" key="5">
    <source>
        <dbReference type="PROSITE" id="PS50110"/>
    </source>
</evidence>
<keyword evidence="1 3" id="KW-0597">Phosphoprotein</keyword>
<dbReference type="GO" id="GO:0000160">
    <property type="term" value="P:phosphorelay signal transduction system"/>
    <property type="evidence" value="ECO:0007669"/>
    <property type="project" value="InterPro"/>
</dbReference>
<feature type="domain" description="HTH luxR-type" evidence="4">
    <location>
        <begin position="146"/>
        <end position="211"/>
    </location>
</feature>
<dbReference type="InterPro" id="IPR058245">
    <property type="entry name" value="NreC/VraR/RcsB-like_REC"/>
</dbReference>
<dbReference type="Pfam" id="PF00196">
    <property type="entry name" value="GerE"/>
    <property type="match status" value="1"/>
</dbReference>
<comment type="caution">
    <text evidence="6">The sequence shown here is derived from an EMBL/GenBank/DDBJ whole genome shotgun (WGS) entry which is preliminary data.</text>
</comment>
<dbReference type="Proteomes" id="UP000295611">
    <property type="component" value="Unassembled WGS sequence"/>
</dbReference>
<keyword evidence="2" id="KW-0238">DNA-binding</keyword>
<dbReference type="RefSeq" id="WP_133678110.1">
    <property type="nucleotide sequence ID" value="NZ_SNZP01000001.1"/>
</dbReference>
<dbReference type="PANTHER" id="PTHR43214">
    <property type="entry name" value="TWO-COMPONENT RESPONSE REGULATOR"/>
    <property type="match status" value="1"/>
</dbReference>
<dbReference type="CDD" id="cd06170">
    <property type="entry name" value="LuxR_C_like"/>
    <property type="match status" value="1"/>
</dbReference>
<dbReference type="InterPro" id="IPR011006">
    <property type="entry name" value="CheY-like_superfamily"/>
</dbReference>
<dbReference type="PROSITE" id="PS00622">
    <property type="entry name" value="HTH_LUXR_1"/>
    <property type="match status" value="1"/>
</dbReference>
<evidence type="ECO:0000259" key="4">
    <source>
        <dbReference type="PROSITE" id="PS50043"/>
    </source>
</evidence>
<dbReference type="PANTHER" id="PTHR43214:SF43">
    <property type="entry name" value="TWO-COMPONENT RESPONSE REGULATOR"/>
    <property type="match status" value="1"/>
</dbReference>
<name>A0A4R7BCL4_9NEIS</name>
<dbReference type="GO" id="GO:0006355">
    <property type="term" value="P:regulation of DNA-templated transcription"/>
    <property type="evidence" value="ECO:0007669"/>
    <property type="project" value="InterPro"/>
</dbReference>
<sequence>MTIRVILADDHAILREGLSALIEREPDIQVLAQAKNGMELLQLARTHQPDVVVTDLNMPIMNGLEVIRRLSAEALPCKLLCLSVNDRPQCVVEALDAGAAGYVLKDNSFEELVRGIRRVMANQIYLSGELVGGVMQACRNPAAAVEALRLPQLSTRERQVAQLFAEGHGTQAIAKRLFISAKTVASHRENIFKKLGIQTIAELTRYALREGLSGESC</sequence>
<evidence type="ECO:0000256" key="3">
    <source>
        <dbReference type="PROSITE-ProRule" id="PRU00169"/>
    </source>
</evidence>
<protein>
    <submittedName>
        <fullName evidence="6">LuxR family two component transcriptional regulator</fullName>
    </submittedName>
</protein>
<evidence type="ECO:0000313" key="6">
    <source>
        <dbReference type="EMBL" id="TDR82784.1"/>
    </source>
</evidence>
<evidence type="ECO:0000256" key="2">
    <source>
        <dbReference type="ARBA" id="ARBA00023125"/>
    </source>
</evidence>
<feature type="modified residue" description="4-aspartylphosphate" evidence="3">
    <location>
        <position position="55"/>
    </location>
</feature>
<dbReference type="Pfam" id="PF00072">
    <property type="entry name" value="Response_reg"/>
    <property type="match status" value="1"/>
</dbReference>
<dbReference type="PRINTS" id="PR00038">
    <property type="entry name" value="HTHLUXR"/>
</dbReference>
<evidence type="ECO:0000313" key="7">
    <source>
        <dbReference type="Proteomes" id="UP000295611"/>
    </source>
</evidence>
<dbReference type="SMART" id="SM00448">
    <property type="entry name" value="REC"/>
    <property type="match status" value="1"/>
</dbReference>
<organism evidence="6 7">
    <name type="scientific">Paludibacterium purpuratum</name>
    <dbReference type="NCBI Taxonomy" id="1144873"/>
    <lineage>
        <taxon>Bacteria</taxon>
        <taxon>Pseudomonadati</taxon>
        <taxon>Pseudomonadota</taxon>
        <taxon>Betaproteobacteria</taxon>
        <taxon>Neisseriales</taxon>
        <taxon>Chromobacteriaceae</taxon>
        <taxon>Paludibacterium</taxon>
    </lineage>
</organism>
<dbReference type="SMART" id="SM00421">
    <property type="entry name" value="HTH_LUXR"/>
    <property type="match status" value="1"/>
</dbReference>
<proteinExistence type="predicted"/>
<dbReference type="SUPFAM" id="SSF52172">
    <property type="entry name" value="CheY-like"/>
    <property type="match status" value="1"/>
</dbReference>
<dbReference type="SUPFAM" id="SSF46894">
    <property type="entry name" value="C-terminal effector domain of the bipartite response regulators"/>
    <property type="match status" value="1"/>
</dbReference>
<feature type="domain" description="Response regulatory" evidence="5">
    <location>
        <begin position="4"/>
        <end position="120"/>
    </location>
</feature>
<dbReference type="GO" id="GO:0003677">
    <property type="term" value="F:DNA binding"/>
    <property type="evidence" value="ECO:0007669"/>
    <property type="project" value="UniProtKB-KW"/>
</dbReference>
<dbReference type="InterPro" id="IPR039420">
    <property type="entry name" value="WalR-like"/>
</dbReference>
<dbReference type="OrthoDB" id="9780593at2"/>
<evidence type="ECO:0000256" key="1">
    <source>
        <dbReference type="ARBA" id="ARBA00022553"/>
    </source>
</evidence>
<dbReference type="PROSITE" id="PS50110">
    <property type="entry name" value="RESPONSE_REGULATORY"/>
    <property type="match status" value="1"/>
</dbReference>
<dbReference type="InterPro" id="IPR000792">
    <property type="entry name" value="Tscrpt_reg_LuxR_C"/>
</dbReference>
<gene>
    <name evidence="6" type="ORF">DFP86_101173</name>
</gene>
<reference evidence="6 7" key="1">
    <citation type="submission" date="2019-03" db="EMBL/GenBank/DDBJ databases">
        <title>Genomic Encyclopedia of Type Strains, Phase III (KMG-III): the genomes of soil and plant-associated and newly described type strains.</title>
        <authorList>
            <person name="Whitman W."/>
        </authorList>
    </citation>
    <scope>NUCLEOTIDE SEQUENCE [LARGE SCALE GENOMIC DNA]</scope>
    <source>
        <strain evidence="6 7">CECT 8976</strain>
    </source>
</reference>
<dbReference type="AlphaFoldDB" id="A0A4R7BCL4"/>
<keyword evidence="7" id="KW-1185">Reference proteome</keyword>
<dbReference type="Gene3D" id="3.40.50.2300">
    <property type="match status" value="1"/>
</dbReference>
<dbReference type="InterPro" id="IPR001789">
    <property type="entry name" value="Sig_transdc_resp-reg_receiver"/>
</dbReference>
<accession>A0A4R7BCL4</accession>